<evidence type="ECO:0000256" key="2">
    <source>
        <dbReference type="SAM" id="Coils"/>
    </source>
</evidence>
<comment type="similarity">
    <text evidence="1">Belongs to the VAMP-associated protein (VAP) (TC 9.B.17) family.</text>
</comment>
<gene>
    <name evidence="5" type="ORF">CEPIT_LOCUS30171</name>
</gene>
<feature type="coiled-coil region" evidence="2">
    <location>
        <begin position="335"/>
        <end position="383"/>
    </location>
</feature>
<dbReference type="SUPFAM" id="SSF49354">
    <property type="entry name" value="PapD-like"/>
    <property type="match status" value="1"/>
</dbReference>
<dbReference type="PANTHER" id="PTHR10809:SF148">
    <property type="entry name" value="OS01G0936800 PROTEIN"/>
    <property type="match status" value="1"/>
</dbReference>
<dbReference type="PANTHER" id="PTHR10809">
    <property type="entry name" value="VESICLE-ASSOCIATED MEMBRANE PROTEIN-ASSOCIATED PROTEIN"/>
    <property type="match status" value="1"/>
</dbReference>
<keyword evidence="3" id="KW-0812">Transmembrane</keyword>
<dbReference type="InterPro" id="IPR013783">
    <property type="entry name" value="Ig-like_fold"/>
</dbReference>
<dbReference type="PROSITE" id="PS50202">
    <property type="entry name" value="MSP"/>
    <property type="match status" value="1"/>
</dbReference>
<protein>
    <recommendedName>
        <fullName evidence="4">MSP domain-containing protein</fullName>
    </recommendedName>
</protein>
<keyword evidence="2" id="KW-0175">Coiled coil</keyword>
<evidence type="ECO:0000259" key="4">
    <source>
        <dbReference type="PROSITE" id="PS50202"/>
    </source>
</evidence>
<dbReference type="GO" id="GO:0090158">
    <property type="term" value="P:endoplasmic reticulum membrane organization"/>
    <property type="evidence" value="ECO:0007669"/>
    <property type="project" value="TreeGrafter"/>
</dbReference>
<dbReference type="GO" id="GO:0005886">
    <property type="term" value="C:plasma membrane"/>
    <property type="evidence" value="ECO:0007669"/>
    <property type="project" value="TreeGrafter"/>
</dbReference>
<dbReference type="EMBL" id="CAMAPF010000956">
    <property type="protein sequence ID" value="CAH9129840.1"/>
    <property type="molecule type" value="Genomic_DNA"/>
</dbReference>
<dbReference type="Pfam" id="PF00635">
    <property type="entry name" value="Motile_Sperm"/>
    <property type="match status" value="1"/>
</dbReference>
<reference evidence="5" key="1">
    <citation type="submission" date="2022-07" db="EMBL/GenBank/DDBJ databases">
        <authorList>
            <person name="Macas J."/>
            <person name="Novak P."/>
            <person name="Neumann P."/>
        </authorList>
    </citation>
    <scope>NUCLEOTIDE SEQUENCE</scope>
</reference>
<sequence length="414" mass="46366">MTGLLIIQPHDLKFTFELLKQSSCSVTLTNTTAQCVAFKVKTTSPKKYCVTPNIGIIKPNSTINFRVTMQAQRTAPVDMQCKDKFLIQSTIVPHEKMEDKSISEMFTKDKGKYIQENKLRVILISPPQSPVLQPVNGVLKEDSPDNSPTLKEKLQIGVENLPPSHEWQHTEKREDTEVGARKEPRFGKIMEVDLAHPKPKLNRDEVAEPISVEVKETTEVTFSKSFEEMKAKLGVESVSGAGDMQTTGVAFSKNFEELTTKLTVNPGYAEEFSAVQTDSEESKPKLGVEPRPVEYVGTAQVLFPKDSEKLKEKFVAGLRSMEDVDTTEHVSSKDIEELKEKLGVLNIKLIKAEETVSKLNQEKEAITKEKETLMQERVLLRRKTGSRKVQVGFPPLFVCMVALVGLTVGFLLRS</sequence>
<dbReference type="Proteomes" id="UP001152523">
    <property type="component" value="Unassembled WGS sequence"/>
</dbReference>
<feature type="domain" description="MSP" evidence="4">
    <location>
        <begin position="4"/>
        <end position="124"/>
    </location>
</feature>
<name>A0AAV0F2T6_9ASTE</name>
<dbReference type="GO" id="GO:0061817">
    <property type="term" value="P:endoplasmic reticulum-plasma membrane tethering"/>
    <property type="evidence" value="ECO:0007669"/>
    <property type="project" value="TreeGrafter"/>
</dbReference>
<feature type="transmembrane region" description="Helical" evidence="3">
    <location>
        <begin position="391"/>
        <end position="412"/>
    </location>
</feature>
<evidence type="ECO:0000256" key="1">
    <source>
        <dbReference type="ARBA" id="ARBA00008932"/>
    </source>
</evidence>
<proteinExistence type="inferred from homology"/>
<evidence type="ECO:0000256" key="3">
    <source>
        <dbReference type="SAM" id="Phobius"/>
    </source>
</evidence>
<dbReference type="InterPro" id="IPR008962">
    <property type="entry name" value="PapD-like_sf"/>
</dbReference>
<comment type="caution">
    <text evidence="5">The sequence shown here is derived from an EMBL/GenBank/DDBJ whole genome shotgun (WGS) entry which is preliminary data.</text>
</comment>
<keyword evidence="3" id="KW-0472">Membrane</keyword>
<keyword evidence="3" id="KW-1133">Transmembrane helix</keyword>
<dbReference type="AlphaFoldDB" id="A0AAV0F2T6"/>
<accession>A0AAV0F2T6</accession>
<dbReference type="FunFam" id="2.60.40.10:FF:000813">
    <property type="entry name" value="Vesicle-associated protein 1-1"/>
    <property type="match status" value="1"/>
</dbReference>
<dbReference type="GO" id="GO:0005789">
    <property type="term" value="C:endoplasmic reticulum membrane"/>
    <property type="evidence" value="ECO:0007669"/>
    <property type="project" value="InterPro"/>
</dbReference>
<dbReference type="Gene3D" id="2.60.40.10">
    <property type="entry name" value="Immunoglobulins"/>
    <property type="match status" value="1"/>
</dbReference>
<organism evidence="5 6">
    <name type="scientific">Cuscuta epithymum</name>
    <dbReference type="NCBI Taxonomy" id="186058"/>
    <lineage>
        <taxon>Eukaryota</taxon>
        <taxon>Viridiplantae</taxon>
        <taxon>Streptophyta</taxon>
        <taxon>Embryophyta</taxon>
        <taxon>Tracheophyta</taxon>
        <taxon>Spermatophyta</taxon>
        <taxon>Magnoliopsida</taxon>
        <taxon>eudicotyledons</taxon>
        <taxon>Gunneridae</taxon>
        <taxon>Pentapetalae</taxon>
        <taxon>asterids</taxon>
        <taxon>lamiids</taxon>
        <taxon>Solanales</taxon>
        <taxon>Convolvulaceae</taxon>
        <taxon>Cuscuteae</taxon>
        <taxon>Cuscuta</taxon>
        <taxon>Cuscuta subgen. Cuscuta</taxon>
    </lineage>
</organism>
<keyword evidence="6" id="KW-1185">Reference proteome</keyword>
<evidence type="ECO:0000313" key="6">
    <source>
        <dbReference type="Proteomes" id="UP001152523"/>
    </source>
</evidence>
<evidence type="ECO:0000313" key="5">
    <source>
        <dbReference type="EMBL" id="CAH9129840.1"/>
    </source>
</evidence>
<dbReference type="InterPro" id="IPR016763">
    <property type="entry name" value="VAP"/>
</dbReference>
<dbReference type="InterPro" id="IPR000535">
    <property type="entry name" value="MSP_dom"/>
</dbReference>